<dbReference type="SUPFAM" id="SSF52833">
    <property type="entry name" value="Thioredoxin-like"/>
    <property type="match status" value="1"/>
</dbReference>
<evidence type="ECO:0000313" key="4">
    <source>
        <dbReference type="Proteomes" id="UP000175989"/>
    </source>
</evidence>
<dbReference type="CDD" id="cd00570">
    <property type="entry name" value="GST_N_family"/>
    <property type="match status" value="1"/>
</dbReference>
<protein>
    <submittedName>
        <fullName evidence="3">Stringent starvation protein A</fullName>
    </submittedName>
</protein>
<organism evidence="3 4">
    <name type="scientific">Duganella phyllosphaerae</name>
    <dbReference type="NCBI Taxonomy" id="762836"/>
    <lineage>
        <taxon>Bacteria</taxon>
        <taxon>Pseudomonadati</taxon>
        <taxon>Pseudomonadota</taxon>
        <taxon>Betaproteobacteria</taxon>
        <taxon>Burkholderiales</taxon>
        <taxon>Oxalobacteraceae</taxon>
        <taxon>Telluria group</taxon>
        <taxon>Duganella</taxon>
    </lineage>
</organism>
<dbReference type="InterPro" id="IPR004045">
    <property type="entry name" value="Glutathione_S-Trfase_N"/>
</dbReference>
<dbReference type="Gene3D" id="3.40.30.10">
    <property type="entry name" value="Glutaredoxin"/>
    <property type="match status" value="1"/>
</dbReference>
<gene>
    <name evidence="3" type="primary">sspA_3</name>
    <name evidence="3" type="ORF">DUPY_49160</name>
</gene>
<sequence>MPDTAAIQTAPGSAPQPALTLYYHPLASFCHKVLIALYENGTDFDKRIINVGEDADRAELTAMWPICKFPVIRDHERLRDIPETSIIIEYLDRHFPGPQPMIPADWDAALDVRLWDRFFDNYVQVPVQTIVTGHLTGMQCDRTKERTKLKTAYKMIEKRMASRAWMSGEHFSMADCAAAPALFYAATLLPFPEEYTNLQSYFERLVLRPSVQRVLEESKPYFSLYPFVAGIPERFL</sequence>
<dbReference type="RefSeq" id="WP_070251781.1">
    <property type="nucleotide sequence ID" value="NZ_LROM01000147.1"/>
</dbReference>
<comment type="caution">
    <text evidence="3">The sequence shown here is derived from an EMBL/GenBank/DDBJ whole genome shotgun (WGS) entry which is preliminary data.</text>
</comment>
<proteinExistence type="predicted"/>
<dbReference type="SUPFAM" id="SSF47616">
    <property type="entry name" value="GST C-terminal domain-like"/>
    <property type="match status" value="1"/>
</dbReference>
<dbReference type="PROSITE" id="PS50404">
    <property type="entry name" value="GST_NTER"/>
    <property type="match status" value="1"/>
</dbReference>
<name>A0A1E7W8S9_9BURK</name>
<reference evidence="4" key="1">
    <citation type="journal article" date="2016" name="Front. Microbiol.">
        <title>Molecular Keys to the Janthinobacterium and Duganella spp. Interaction with the Plant Pathogen Fusarium graminearum.</title>
        <authorList>
            <person name="Haack F.S."/>
            <person name="Poehlein A."/>
            <person name="Kroger C."/>
            <person name="Voigt C.A."/>
            <person name="Piepenbring M."/>
            <person name="Bode H.B."/>
            <person name="Daniel R."/>
            <person name="Schafer W."/>
            <person name="Streit W.R."/>
        </authorList>
    </citation>
    <scope>NUCLEOTIDE SEQUENCE [LARGE SCALE GENOMIC DNA]</scope>
    <source>
        <strain evidence="4">T54</strain>
    </source>
</reference>
<evidence type="ECO:0000259" key="1">
    <source>
        <dbReference type="PROSITE" id="PS50404"/>
    </source>
</evidence>
<dbReference type="OrthoDB" id="9782992at2"/>
<feature type="domain" description="GST N-terminal" evidence="1">
    <location>
        <begin position="17"/>
        <end position="99"/>
    </location>
</feature>
<dbReference type="SFLD" id="SFLDS00019">
    <property type="entry name" value="Glutathione_Transferase_(cytos"/>
    <property type="match status" value="1"/>
</dbReference>
<accession>A0A1E7W8S9</accession>
<dbReference type="InterPro" id="IPR036282">
    <property type="entry name" value="Glutathione-S-Trfase_C_sf"/>
</dbReference>
<evidence type="ECO:0000313" key="3">
    <source>
        <dbReference type="EMBL" id="OEZ92657.1"/>
    </source>
</evidence>
<dbReference type="EMBL" id="LROM01000147">
    <property type="protein sequence ID" value="OEZ92657.1"/>
    <property type="molecule type" value="Genomic_DNA"/>
</dbReference>
<dbReference type="Pfam" id="PF13417">
    <property type="entry name" value="GST_N_3"/>
    <property type="match status" value="1"/>
</dbReference>
<dbReference type="PROSITE" id="PS50405">
    <property type="entry name" value="GST_CTER"/>
    <property type="match status" value="1"/>
</dbReference>
<dbReference type="Proteomes" id="UP000175989">
    <property type="component" value="Unassembled WGS sequence"/>
</dbReference>
<dbReference type="Pfam" id="PF13410">
    <property type="entry name" value="GST_C_2"/>
    <property type="match status" value="1"/>
</dbReference>
<dbReference type="InterPro" id="IPR010987">
    <property type="entry name" value="Glutathione-S-Trfase_C-like"/>
</dbReference>
<dbReference type="PANTHER" id="PTHR44051:SF8">
    <property type="entry name" value="GLUTATHIONE S-TRANSFERASE GSTA"/>
    <property type="match status" value="1"/>
</dbReference>
<dbReference type="AlphaFoldDB" id="A0A1E7W8S9"/>
<keyword evidence="4" id="KW-1185">Reference proteome</keyword>
<dbReference type="InterPro" id="IPR040079">
    <property type="entry name" value="Glutathione_S-Trfase"/>
</dbReference>
<evidence type="ECO:0000259" key="2">
    <source>
        <dbReference type="PROSITE" id="PS50405"/>
    </source>
</evidence>
<dbReference type="PANTHER" id="PTHR44051">
    <property type="entry name" value="GLUTATHIONE S-TRANSFERASE-RELATED"/>
    <property type="match status" value="1"/>
</dbReference>
<dbReference type="CDD" id="cd00299">
    <property type="entry name" value="GST_C_family"/>
    <property type="match status" value="1"/>
</dbReference>
<feature type="domain" description="GST C-terminal" evidence="2">
    <location>
        <begin position="104"/>
        <end position="227"/>
    </location>
</feature>
<dbReference type="PATRIC" id="fig|762836.4.peg.5057"/>
<dbReference type="InterPro" id="IPR036249">
    <property type="entry name" value="Thioredoxin-like_sf"/>
</dbReference>
<dbReference type="SFLD" id="SFLDG00358">
    <property type="entry name" value="Main_(cytGST)"/>
    <property type="match status" value="1"/>
</dbReference>
<dbReference type="Gene3D" id="1.20.1050.10">
    <property type="match status" value="1"/>
</dbReference>